<sequence>FALNNNLTIGGKDGKDGQIGVSGKDGKDGVVINGNGTIIAGRDGVDGVDGQIGATGKDGASVVLNGKDGSIGLTGPKGTDGKDGVSANISVKDGAKGLDGNDGKDGESKTRIVYEKADGTTEEVATLNDGLIFTGNNEVKNNHKLNSVVKVVGEGVDKAASENFSSASGNINVKANGSDTLEIQLNKDVNLTKDGSVTVGNTVVNNEGV</sequence>
<name>A0ABM9YV97_9PAST</name>
<feature type="non-terminal residue" evidence="2">
    <location>
        <position position="1"/>
    </location>
</feature>
<feature type="region of interest" description="Disordered" evidence="1">
    <location>
        <begin position="73"/>
        <end position="109"/>
    </location>
</feature>
<feature type="non-terminal residue" evidence="2">
    <location>
        <position position="209"/>
    </location>
</feature>
<evidence type="ECO:0000256" key="1">
    <source>
        <dbReference type="SAM" id="MobiDB-lite"/>
    </source>
</evidence>
<evidence type="ECO:0000313" key="3">
    <source>
        <dbReference type="Proteomes" id="UP000003394"/>
    </source>
</evidence>
<evidence type="ECO:0000313" key="2">
    <source>
        <dbReference type="EMBL" id="EEV25228.1"/>
    </source>
</evidence>
<dbReference type="Proteomes" id="UP000003394">
    <property type="component" value="Unassembled WGS sequence"/>
</dbReference>
<organism evidence="2 3">
    <name type="scientific">Actinobacillus minor 202</name>
    <dbReference type="NCBI Taxonomy" id="591023"/>
    <lineage>
        <taxon>Bacteria</taxon>
        <taxon>Pseudomonadati</taxon>
        <taxon>Pseudomonadota</taxon>
        <taxon>Gammaproteobacteria</taxon>
        <taxon>Pasteurellales</taxon>
        <taxon>Pasteurellaceae</taxon>
        <taxon>Actinobacillus</taxon>
    </lineage>
</organism>
<protein>
    <submittedName>
        <fullName evidence="2">Hsf</fullName>
    </submittedName>
</protein>
<accession>A0ABM9YV97</accession>
<keyword evidence="3" id="KW-1185">Reference proteome</keyword>
<proteinExistence type="predicted"/>
<feature type="compositionally biased region" description="Basic and acidic residues" evidence="1">
    <location>
        <begin position="93"/>
        <end position="109"/>
    </location>
</feature>
<reference evidence="2 3" key="1">
    <citation type="journal article" date="2010" name="Vet. Microbiol.">
        <title>Production of haemolysins by strains of the Actinobacillus minor/porcitonsillarum complex.</title>
        <authorList>
            <person name="Arya G."/>
            <person name="Niven D.F."/>
        </authorList>
    </citation>
    <scope>NUCLEOTIDE SEQUENCE [LARGE SCALE GENOMIC DNA]</scope>
    <source>
        <strain evidence="3">strain 202</strain>
    </source>
</reference>
<comment type="caution">
    <text evidence="2">The sequence shown here is derived from an EMBL/GenBank/DDBJ whole genome shotgun (WGS) entry which is preliminary data.</text>
</comment>
<gene>
    <name evidence="2" type="ORF">AM202_03370</name>
</gene>
<dbReference type="EMBL" id="ACFT01000103">
    <property type="protein sequence ID" value="EEV25228.1"/>
    <property type="molecule type" value="Genomic_DNA"/>
</dbReference>